<evidence type="ECO:0000256" key="2">
    <source>
        <dbReference type="ARBA" id="ARBA00023136"/>
    </source>
</evidence>
<dbReference type="GO" id="GO:0009279">
    <property type="term" value="C:cell outer membrane"/>
    <property type="evidence" value="ECO:0007669"/>
    <property type="project" value="UniProtKB-SubCell"/>
</dbReference>
<dbReference type="GO" id="GO:0043165">
    <property type="term" value="P:Gram-negative-bacterium-type cell outer membrane assembly"/>
    <property type="evidence" value="ECO:0007669"/>
    <property type="project" value="UniProtKB-UniRule"/>
</dbReference>
<dbReference type="GO" id="GO:1990351">
    <property type="term" value="C:transporter complex"/>
    <property type="evidence" value="ECO:0007669"/>
    <property type="project" value="TreeGrafter"/>
</dbReference>
<dbReference type="PROSITE" id="PS51257">
    <property type="entry name" value="PROKAR_LIPOPROTEIN"/>
    <property type="match status" value="1"/>
</dbReference>
<dbReference type="Pfam" id="PF04390">
    <property type="entry name" value="LptE"/>
    <property type="match status" value="1"/>
</dbReference>
<comment type="function">
    <text evidence="6">Together with LptD, is involved in the assembly of lipopolysaccharide (LPS) at the surface of the outer membrane. Required for the proper assembly of LptD. Binds LPS and may serve as the LPS recognition site at the outer membrane.</text>
</comment>
<evidence type="ECO:0000256" key="6">
    <source>
        <dbReference type="HAMAP-Rule" id="MF_01186"/>
    </source>
</evidence>
<organism evidence="7 8">
    <name type="scientific">Plasticicumulans lactativorans</name>
    <dbReference type="NCBI Taxonomy" id="1133106"/>
    <lineage>
        <taxon>Bacteria</taxon>
        <taxon>Pseudomonadati</taxon>
        <taxon>Pseudomonadota</taxon>
        <taxon>Gammaproteobacteria</taxon>
        <taxon>Candidatus Competibacteraceae</taxon>
        <taxon>Plasticicumulans</taxon>
    </lineage>
</organism>
<comment type="caution">
    <text evidence="7">The sequence shown here is derived from an EMBL/GenBank/DDBJ whole genome shotgun (WGS) entry which is preliminary data.</text>
</comment>
<evidence type="ECO:0000313" key="8">
    <source>
        <dbReference type="Proteomes" id="UP000295765"/>
    </source>
</evidence>
<evidence type="ECO:0000313" key="7">
    <source>
        <dbReference type="EMBL" id="TCO81052.1"/>
    </source>
</evidence>
<gene>
    <name evidence="6" type="primary">lptE</name>
    <name evidence="7" type="ORF">EV699_11077</name>
</gene>
<dbReference type="HAMAP" id="MF_01186">
    <property type="entry name" value="LPS_assembly_LptE"/>
    <property type="match status" value="1"/>
</dbReference>
<evidence type="ECO:0000256" key="3">
    <source>
        <dbReference type="ARBA" id="ARBA00023139"/>
    </source>
</evidence>
<keyword evidence="5 6" id="KW-0449">Lipoprotein</keyword>
<comment type="similarity">
    <text evidence="6">Belongs to the LptE lipoprotein family.</text>
</comment>
<accession>A0A4R2L5G3</accession>
<proteinExistence type="inferred from homology"/>
<evidence type="ECO:0000256" key="4">
    <source>
        <dbReference type="ARBA" id="ARBA00023237"/>
    </source>
</evidence>
<dbReference type="GO" id="GO:0001530">
    <property type="term" value="F:lipopolysaccharide binding"/>
    <property type="evidence" value="ECO:0007669"/>
    <property type="project" value="TreeGrafter"/>
</dbReference>
<keyword evidence="8" id="KW-1185">Reference proteome</keyword>
<comment type="subcellular location">
    <subcellularLocation>
        <location evidence="6">Cell outer membrane</location>
        <topology evidence="6">Lipid-anchor</topology>
    </subcellularLocation>
</comment>
<dbReference type="RefSeq" id="WP_132542242.1">
    <property type="nucleotide sequence ID" value="NZ_SLWY01000010.1"/>
</dbReference>
<evidence type="ECO:0000256" key="5">
    <source>
        <dbReference type="ARBA" id="ARBA00023288"/>
    </source>
</evidence>
<dbReference type="Proteomes" id="UP000295765">
    <property type="component" value="Unassembled WGS sequence"/>
</dbReference>
<dbReference type="EMBL" id="SLWY01000010">
    <property type="protein sequence ID" value="TCO81052.1"/>
    <property type="molecule type" value="Genomic_DNA"/>
</dbReference>
<dbReference type="AlphaFoldDB" id="A0A4R2L5G3"/>
<protein>
    <recommendedName>
        <fullName evidence="6">LPS-assembly lipoprotein LptE</fullName>
    </recommendedName>
</protein>
<dbReference type="OrthoDB" id="7349153at2"/>
<dbReference type="InterPro" id="IPR007485">
    <property type="entry name" value="LPS_assembly_LptE"/>
</dbReference>
<reference evidence="7 8" key="1">
    <citation type="submission" date="2019-03" db="EMBL/GenBank/DDBJ databases">
        <title>Genomic Encyclopedia of Type Strains, Phase IV (KMG-IV): sequencing the most valuable type-strain genomes for metagenomic binning, comparative biology and taxonomic classification.</title>
        <authorList>
            <person name="Goeker M."/>
        </authorList>
    </citation>
    <scope>NUCLEOTIDE SEQUENCE [LARGE SCALE GENOMIC DNA]</scope>
    <source>
        <strain evidence="7 8">DSM 25287</strain>
    </source>
</reference>
<dbReference type="GO" id="GO:0015920">
    <property type="term" value="P:lipopolysaccharide transport"/>
    <property type="evidence" value="ECO:0007669"/>
    <property type="project" value="TreeGrafter"/>
</dbReference>
<name>A0A4R2L5G3_9GAMM</name>
<keyword evidence="4 6" id="KW-0998">Cell outer membrane</keyword>
<keyword evidence="3 6" id="KW-0564">Palmitate</keyword>
<keyword evidence="1 6" id="KW-0732">Signal</keyword>
<dbReference type="PANTHER" id="PTHR38098">
    <property type="entry name" value="LPS-ASSEMBLY LIPOPROTEIN LPTE"/>
    <property type="match status" value="1"/>
</dbReference>
<comment type="subunit">
    <text evidence="6">Component of the lipopolysaccharide transport and assembly complex. Interacts with LptD.</text>
</comment>
<keyword evidence="2 6" id="KW-0472">Membrane</keyword>
<dbReference type="Gene3D" id="3.30.160.150">
    <property type="entry name" value="Lipoprotein like domain"/>
    <property type="match status" value="1"/>
</dbReference>
<sequence>MRATRLAAGLMAALIGAALGGCGFQLRGQANLPPDMARTYIKIGPGAGPDLATGLRRALTVNGVTVVDDPKAATATLEVSNEAVRRRVIVKGPGGTAQEYELYYDVTAAVTRANGTPLLPAETFHQSRDLQYDEAAVLGRDSGEILARRDMRQDAAWALLRRLQALAAQR</sequence>
<dbReference type="PANTHER" id="PTHR38098:SF1">
    <property type="entry name" value="LPS-ASSEMBLY LIPOPROTEIN LPTE"/>
    <property type="match status" value="1"/>
</dbReference>
<evidence type="ECO:0000256" key="1">
    <source>
        <dbReference type="ARBA" id="ARBA00022729"/>
    </source>
</evidence>